<comment type="caution">
    <text evidence="8">The sequence shown here is derived from an EMBL/GenBank/DDBJ whole genome shotgun (WGS) entry which is preliminary data.</text>
</comment>
<dbReference type="InterPro" id="IPR051449">
    <property type="entry name" value="ABC-2_transporter_component"/>
</dbReference>
<keyword evidence="5 6" id="KW-0472">Membrane</keyword>
<dbReference type="InterPro" id="IPR013525">
    <property type="entry name" value="ABC2_TM"/>
</dbReference>
<feature type="transmembrane region" description="Helical" evidence="6">
    <location>
        <begin position="272"/>
        <end position="296"/>
    </location>
</feature>
<keyword evidence="3 6" id="KW-0812">Transmembrane</keyword>
<feature type="transmembrane region" description="Helical" evidence="6">
    <location>
        <begin position="235"/>
        <end position="260"/>
    </location>
</feature>
<accession>A0ABV6JHN4</accession>
<proteinExistence type="predicted"/>
<evidence type="ECO:0000256" key="6">
    <source>
        <dbReference type="SAM" id="Phobius"/>
    </source>
</evidence>
<evidence type="ECO:0000256" key="3">
    <source>
        <dbReference type="ARBA" id="ARBA00022692"/>
    </source>
</evidence>
<evidence type="ECO:0000256" key="1">
    <source>
        <dbReference type="ARBA" id="ARBA00004651"/>
    </source>
</evidence>
<keyword evidence="9" id="KW-1185">Reference proteome</keyword>
<evidence type="ECO:0000313" key="9">
    <source>
        <dbReference type="Proteomes" id="UP001589818"/>
    </source>
</evidence>
<sequence length="386" mass="42254">MYAWLTMAWFELIRFVRMKSVIALMFLLPLLLIFLLGNAFREEMKPVKVAVHLADEDALGTMIRSYLQDKETADYMVATEVSTEDEAREQVRNGTADFGVVIPTGFSARVMAGDEAAWNVYPGRDDNRNIMAESVLQRLLTQIEVRQTAAAVLGANSAGLPQENDVPRALPGIKTEHVGGGKDPFGSVTAIQYYAGAYLIMFLLYSGMSGILSLINERELGTIGRLYGTPHPIWLLVLGKLTGFGLFAVLQAMAIIGFSWLVYGVQWGGSPFLMILVCLLTSASAVGLSAIIASFVRTSKATLNMFSVLTIFMTFLSGGMVADLSGTIRRIGDFTINHWATVTIRRIMDNGDMDHIWQGIGVLAAIAAVLMFIGAMRLKKVVRLHA</sequence>
<organism evidence="8 9">
    <name type="scientific">Paenibacillus mendelii</name>
    <dbReference type="NCBI Taxonomy" id="206163"/>
    <lineage>
        <taxon>Bacteria</taxon>
        <taxon>Bacillati</taxon>
        <taxon>Bacillota</taxon>
        <taxon>Bacilli</taxon>
        <taxon>Bacillales</taxon>
        <taxon>Paenibacillaceae</taxon>
        <taxon>Paenibacillus</taxon>
    </lineage>
</organism>
<dbReference type="Proteomes" id="UP001589818">
    <property type="component" value="Unassembled WGS sequence"/>
</dbReference>
<protein>
    <submittedName>
        <fullName evidence="8">ABC transporter permease</fullName>
    </submittedName>
</protein>
<evidence type="ECO:0000256" key="4">
    <source>
        <dbReference type="ARBA" id="ARBA00022989"/>
    </source>
</evidence>
<feature type="domain" description="ABC-2 type transporter transmembrane" evidence="7">
    <location>
        <begin position="19"/>
        <end position="375"/>
    </location>
</feature>
<evidence type="ECO:0000256" key="2">
    <source>
        <dbReference type="ARBA" id="ARBA00022475"/>
    </source>
</evidence>
<feature type="transmembrane region" description="Helical" evidence="6">
    <location>
        <begin position="303"/>
        <end position="322"/>
    </location>
</feature>
<reference evidence="8 9" key="1">
    <citation type="submission" date="2024-09" db="EMBL/GenBank/DDBJ databases">
        <authorList>
            <person name="Sun Q."/>
            <person name="Mori K."/>
        </authorList>
    </citation>
    <scope>NUCLEOTIDE SEQUENCE [LARGE SCALE GENOMIC DNA]</scope>
    <source>
        <strain evidence="8 9">CCM 4839</strain>
    </source>
</reference>
<name>A0ABV6JHN4_9BACL</name>
<dbReference type="RefSeq" id="WP_204816436.1">
    <property type="nucleotide sequence ID" value="NZ_JANHOF010000001.1"/>
</dbReference>
<evidence type="ECO:0000256" key="5">
    <source>
        <dbReference type="ARBA" id="ARBA00023136"/>
    </source>
</evidence>
<keyword evidence="4 6" id="KW-1133">Transmembrane helix</keyword>
<keyword evidence="2" id="KW-1003">Cell membrane</keyword>
<dbReference type="PANTHER" id="PTHR30294:SF29">
    <property type="entry name" value="MULTIDRUG ABC TRANSPORTER PERMEASE YBHS-RELATED"/>
    <property type="match status" value="1"/>
</dbReference>
<evidence type="ECO:0000313" key="8">
    <source>
        <dbReference type="EMBL" id="MFC0395321.1"/>
    </source>
</evidence>
<dbReference type="Pfam" id="PF12698">
    <property type="entry name" value="ABC2_membrane_3"/>
    <property type="match status" value="1"/>
</dbReference>
<comment type="subcellular location">
    <subcellularLocation>
        <location evidence="1">Cell membrane</location>
        <topology evidence="1">Multi-pass membrane protein</topology>
    </subcellularLocation>
</comment>
<dbReference type="Gene3D" id="3.40.1710.10">
    <property type="entry name" value="abc type-2 transporter like domain"/>
    <property type="match status" value="1"/>
</dbReference>
<feature type="transmembrane region" description="Helical" evidence="6">
    <location>
        <begin position="193"/>
        <end position="215"/>
    </location>
</feature>
<evidence type="ECO:0000259" key="7">
    <source>
        <dbReference type="Pfam" id="PF12698"/>
    </source>
</evidence>
<gene>
    <name evidence="8" type="ORF">ACFFJ8_28625</name>
</gene>
<dbReference type="EMBL" id="JBHLVF010000041">
    <property type="protein sequence ID" value="MFC0395321.1"/>
    <property type="molecule type" value="Genomic_DNA"/>
</dbReference>
<feature type="transmembrane region" description="Helical" evidence="6">
    <location>
        <begin position="356"/>
        <end position="376"/>
    </location>
</feature>
<dbReference type="PANTHER" id="PTHR30294">
    <property type="entry name" value="MEMBRANE COMPONENT OF ABC TRANSPORTER YHHJ-RELATED"/>
    <property type="match status" value="1"/>
</dbReference>